<sequence>MKINKVIELLKKVQEKHGDINVYASKDGSEGYVYAVNYDKDEDEAKIWVD</sequence>
<name>A0A644T6Q9_9ZZZZ</name>
<evidence type="ECO:0000313" key="1">
    <source>
        <dbReference type="EMBL" id="MPL61862.1"/>
    </source>
</evidence>
<dbReference type="AlphaFoldDB" id="A0A644T6Q9"/>
<proteinExistence type="predicted"/>
<gene>
    <name evidence="1" type="ORF">SDC9_07451</name>
</gene>
<dbReference type="EMBL" id="VSSQ01000016">
    <property type="protein sequence ID" value="MPL61862.1"/>
    <property type="molecule type" value="Genomic_DNA"/>
</dbReference>
<comment type="caution">
    <text evidence="1">The sequence shown here is derived from an EMBL/GenBank/DDBJ whole genome shotgun (WGS) entry which is preliminary data.</text>
</comment>
<accession>A0A644T6Q9</accession>
<protein>
    <submittedName>
        <fullName evidence="1">Uncharacterized protein</fullName>
    </submittedName>
</protein>
<organism evidence="1">
    <name type="scientific">bioreactor metagenome</name>
    <dbReference type="NCBI Taxonomy" id="1076179"/>
    <lineage>
        <taxon>unclassified sequences</taxon>
        <taxon>metagenomes</taxon>
        <taxon>ecological metagenomes</taxon>
    </lineage>
</organism>
<reference evidence="1" key="1">
    <citation type="submission" date="2019-08" db="EMBL/GenBank/DDBJ databases">
        <authorList>
            <person name="Kucharzyk K."/>
            <person name="Murdoch R.W."/>
            <person name="Higgins S."/>
            <person name="Loffler F."/>
        </authorList>
    </citation>
    <scope>NUCLEOTIDE SEQUENCE</scope>
</reference>